<keyword evidence="3" id="KW-1185">Reference proteome</keyword>
<proteinExistence type="predicted"/>
<dbReference type="OrthoDB" id="10586384at2759"/>
<organism evidence="2 3">
    <name type="scientific">Cyanidiococcus yangmingshanensis</name>
    <dbReference type="NCBI Taxonomy" id="2690220"/>
    <lineage>
        <taxon>Eukaryota</taxon>
        <taxon>Rhodophyta</taxon>
        <taxon>Bangiophyceae</taxon>
        <taxon>Cyanidiales</taxon>
        <taxon>Cyanidiaceae</taxon>
        <taxon>Cyanidiococcus</taxon>
    </lineage>
</organism>
<dbReference type="EMBL" id="VWRR01000015">
    <property type="protein sequence ID" value="KAF6001372.1"/>
    <property type="molecule type" value="Genomic_DNA"/>
</dbReference>
<gene>
    <name evidence="2" type="ORF">F1559_003944</name>
</gene>
<evidence type="ECO:0000313" key="2">
    <source>
        <dbReference type="EMBL" id="KAF6001372.1"/>
    </source>
</evidence>
<feature type="transmembrane region" description="Helical" evidence="1">
    <location>
        <begin position="37"/>
        <end position="60"/>
    </location>
</feature>
<keyword evidence="1" id="KW-0812">Transmembrane</keyword>
<feature type="transmembrane region" description="Helical" evidence="1">
    <location>
        <begin position="168"/>
        <end position="188"/>
    </location>
</feature>
<accession>A0A7J7IE58</accession>
<comment type="caution">
    <text evidence="2">The sequence shown here is derived from an EMBL/GenBank/DDBJ whole genome shotgun (WGS) entry which is preliminary data.</text>
</comment>
<sequence>MISLPSVRKQAATGGNSRVEVTASGSTSSRRRSFERLVLALAWLLCALHSIAWFVFQWAWIRNTPASQSVCGYLFGLCEQSRYRVLLAQGAGLVMLGSGRLIDLSEPVAATLMGYRLMTARAAAVLSFVLTMAITTHVPGICSYVLSVLAMLATLSVGVPVWGLVLRIAATAAAAGLGLAALILGMILSQTKRSIPTLWGLPYAGQSLFWDAVVIMNALAWGQRRVTVSSKSSLWGRLLPSEYVANFLTWALVSAALAALAQDWTLTLVVVALALAVRLGRLQRLRAWVWLPLHGWGFLVWTLRCGLCGLRTAPLLQICSLTPLQCYAWTGFVTVTAAAWVLRIQPMQAPEREKRS</sequence>
<name>A0A7J7IE58_9RHOD</name>
<evidence type="ECO:0000313" key="3">
    <source>
        <dbReference type="Proteomes" id="UP000530660"/>
    </source>
</evidence>
<feature type="transmembrane region" description="Helical" evidence="1">
    <location>
        <begin position="327"/>
        <end position="345"/>
    </location>
</feature>
<feature type="transmembrane region" description="Helical" evidence="1">
    <location>
        <begin position="113"/>
        <end position="134"/>
    </location>
</feature>
<dbReference type="AlphaFoldDB" id="A0A7J7IE58"/>
<evidence type="ECO:0000256" key="1">
    <source>
        <dbReference type="SAM" id="Phobius"/>
    </source>
</evidence>
<keyword evidence="1" id="KW-0472">Membrane</keyword>
<feature type="transmembrane region" description="Helical" evidence="1">
    <location>
        <begin position="141"/>
        <end position="162"/>
    </location>
</feature>
<feature type="transmembrane region" description="Helical" evidence="1">
    <location>
        <begin position="200"/>
        <end position="223"/>
    </location>
</feature>
<dbReference type="Proteomes" id="UP000530660">
    <property type="component" value="Unassembled WGS sequence"/>
</dbReference>
<feature type="transmembrane region" description="Helical" evidence="1">
    <location>
        <begin position="243"/>
        <end position="276"/>
    </location>
</feature>
<feature type="transmembrane region" description="Helical" evidence="1">
    <location>
        <begin position="288"/>
        <end position="307"/>
    </location>
</feature>
<keyword evidence="1" id="KW-1133">Transmembrane helix</keyword>
<protein>
    <submittedName>
        <fullName evidence="2">Uncharacterized protein</fullName>
    </submittedName>
</protein>
<reference evidence="2 3" key="1">
    <citation type="journal article" date="2020" name="J. Phycol.">
        <title>Comparative genome analysis reveals Cyanidiococcus gen. nov., a new extremophilic red algal genus sister to Cyanidioschyzon (Cyanidioschyzonaceae, Rhodophyta).</title>
        <authorList>
            <person name="Liu S.-L."/>
            <person name="Chiang Y.-R."/>
            <person name="Yoon H.S."/>
            <person name="Fu H.-Y."/>
        </authorList>
    </citation>
    <scope>NUCLEOTIDE SEQUENCE [LARGE SCALE GENOMIC DNA]</scope>
    <source>
        <strain evidence="2 3">THAL066</strain>
    </source>
</reference>